<evidence type="ECO:0000259" key="2">
    <source>
        <dbReference type="SMART" id="SM00829"/>
    </source>
</evidence>
<dbReference type="EMBL" id="CP063356">
    <property type="protein sequence ID" value="QOY36708.1"/>
    <property type="molecule type" value="Genomic_DNA"/>
</dbReference>
<accession>A0A1S2ME55</accession>
<dbReference type="PANTHER" id="PTHR44154">
    <property type="entry name" value="QUINONE OXIDOREDUCTASE"/>
    <property type="match status" value="1"/>
</dbReference>
<dbReference type="Gene3D" id="3.90.180.10">
    <property type="entry name" value="Medium-chain alcohol dehydrogenases, catalytic domain"/>
    <property type="match status" value="1"/>
</dbReference>
<dbReference type="InterPro" id="IPR011032">
    <property type="entry name" value="GroES-like_sf"/>
</dbReference>
<sequence length="320" mass="34459">MKAVVYNQQGSPNVLEVVELEKPTIKDNEILIEIGASGVNPVDTYFRSGIRPVDSFPQVPHFDLAGTIVEKGTAVTKWNVGDRVWASSIKGTAAQFITAKEDQVFPLPSHLSFVEGAALAMAFMTAHLALFHRAQLKKDEKVLIFGGAGAVGHAAIQLASSIGAYTIATAGNAEKAELAKAAGANEVILYNEENVATKVKEFTKGAGVNVILDVSLSDNIEKDLQMIANGGRILAVGSPKNNTPELPWRLLNFKNVSLLGILLFTVPMQYQIEAGNEISRLFVEKKLSALVGKTYRFEEAAKAHEAVETRKFNGSVVITP</sequence>
<dbReference type="SUPFAM" id="SSF51735">
    <property type="entry name" value="NAD(P)-binding Rossmann-fold domains"/>
    <property type="match status" value="1"/>
</dbReference>
<dbReference type="CDD" id="cd08253">
    <property type="entry name" value="zeta_crystallin"/>
    <property type="match status" value="1"/>
</dbReference>
<dbReference type="OrthoDB" id="9792162at2"/>
<feature type="domain" description="Enoyl reductase (ER)" evidence="2">
    <location>
        <begin position="10"/>
        <end position="318"/>
    </location>
</feature>
<dbReference type="InterPro" id="IPR013154">
    <property type="entry name" value="ADH-like_N"/>
</dbReference>
<reference evidence="4" key="4">
    <citation type="submission" date="2020-10" db="EMBL/GenBank/DDBJ databases">
        <authorList>
            <person name="Bassil N.M."/>
            <person name="Lloyd J.R."/>
        </authorList>
    </citation>
    <scope>NUCLEOTIDE SEQUENCE</scope>
    <source>
        <strain evidence="4">NB2006</strain>
    </source>
</reference>
<proteinExistence type="predicted"/>
<evidence type="ECO:0000313" key="3">
    <source>
        <dbReference type="EMBL" id="OIJ22890.1"/>
    </source>
</evidence>
<reference evidence="4 5" key="3">
    <citation type="journal article" date="2019" name="Int. J. Syst. Evol. Microbiol.">
        <title>Anaerobacillus isosaccharinicus sp. nov., an alkaliphilic bacterium which degrades isosaccharinic acid.</title>
        <authorList>
            <person name="Bassil N.M."/>
            <person name="Lloyd J.R."/>
        </authorList>
    </citation>
    <scope>NUCLEOTIDE SEQUENCE [LARGE SCALE GENOMIC DNA]</scope>
    <source>
        <strain evidence="4 5">NB2006</strain>
    </source>
</reference>
<dbReference type="GO" id="GO:0016491">
    <property type="term" value="F:oxidoreductase activity"/>
    <property type="evidence" value="ECO:0007669"/>
    <property type="project" value="InterPro"/>
</dbReference>
<dbReference type="Gene3D" id="3.40.50.720">
    <property type="entry name" value="NAD(P)-binding Rossmann-like Domain"/>
    <property type="match status" value="1"/>
</dbReference>
<reference evidence="3 5" key="1">
    <citation type="submission" date="2016-10" db="EMBL/GenBank/DDBJ databases">
        <title>Draft genome sequences of four alkaliphilic bacteria belonging to the Anaerobacillus genus.</title>
        <authorList>
            <person name="Bassil N.M."/>
            <person name="Lloyd J.R."/>
        </authorList>
    </citation>
    <scope>NUCLEOTIDE SEQUENCE [LARGE SCALE GENOMIC DNA]</scope>
    <source>
        <strain evidence="3 5">NB2006</strain>
    </source>
</reference>
<dbReference type="InterPro" id="IPR020843">
    <property type="entry name" value="ER"/>
</dbReference>
<dbReference type="Proteomes" id="UP000180175">
    <property type="component" value="Chromosome"/>
</dbReference>
<name>A0A1S2ME55_9BACI</name>
<dbReference type="KEGG" id="aia:AWH56_003365"/>
<evidence type="ECO:0000313" key="5">
    <source>
        <dbReference type="Proteomes" id="UP000180175"/>
    </source>
</evidence>
<evidence type="ECO:0000256" key="1">
    <source>
        <dbReference type="ARBA" id="ARBA00022857"/>
    </source>
</evidence>
<dbReference type="EMBL" id="LQXD01000016">
    <property type="protein sequence ID" value="OIJ22890.1"/>
    <property type="molecule type" value="Genomic_DNA"/>
</dbReference>
<dbReference type="InterPro" id="IPR036291">
    <property type="entry name" value="NAD(P)-bd_dom_sf"/>
</dbReference>
<dbReference type="SMART" id="SM00829">
    <property type="entry name" value="PKS_ER"/>
    <property type="match status" value="1"/>
</dbReference>
<gene>
    <name evidence="4" type="ORF">AWH56_003365</name>
    <name evidence="3" type="ORF">AWH56_04020</name>
</gene>
<dbReference type="Pfam" id="PF08240">
    <property type="entry name" value="ADH_N"/>
    <property type="match status" value="1"/>
</dbReference>
<keyword evidence="5" id="KW-1185">Reference proteome</keyword>
<organism evidence="3 5">
    <name type="scientific">Anaerobacillus isosaccharinicus</name>
    <dbReference type="NCBI Taxonomy" id="1532552"/>
    <lineage>
        <taxon>Bacteria</taxon>
        <taxon>Bacillati</taxon>
        <taxon>Bacillota</taxon>
        <taxon>Bacilli</taxon>
        <taxon>Bacillales</taxon>
        <taxon>Bacillaceae</taxon>
        <taxon>Anaerobacillus</taxon>
    </lineage>
</organism>
<keyword evidence="1" id="KW-0521">NADP</keyword>
<dbReference type="InterPro" id="IPR013149">
    <property type="entry name" value="ADH-like_C"/>
</dbReference>
<dbReference type="RefSeq" id="WP_071315904.1">
    <property type="nucleotide sequence ID" value="NZ_CP063356.2"/>
</dbReference>
<reference evidence="4 5" key="2">
    <citation type="journal article" date="2017" name="Genome Announc.">
        <title>Draft Genome Sequences of Four Alkaliphilic Bacteria Belonging to the Anaerobacillus Genus.</title>
        <authorList>
            <person name="Bassil N.M."/>
            <person name="Lloyd J.R."/>
        </authorList>
    </citation>
    <scope>NUCLEOTIDE SEQUENCE [LARGE SCALE GENOMIC DNA]</scope>
    <source>
        <strain evidence="4 5">NB2006</strain>
    </source>
</reference>
<dbReference type="InterPro" id="IPR051603">
    <property type="entry name" value="Zinc-ADH_QOR/CCCR"/>
</dbReference>
<dbReference type="Pfam" id="PF00107">
    <property type="entry name" value="ADH_zinc_N"/>
    <property type="match status" value="1"/>
</dbReference>
<protein>
    <submittedName>
        <fullName evidence="4">NADPH:quinone reductase</fullName>
    </submittedName>
    <submittedName>
        <fullName evidence="3">Quinone oxidoreductase</fullName>
    </submittedName>
</protein>
<dbReference type="SUPFAM" id="SSF50129">
    <property type="entry name" value="GroES-like"/>
    <property type="match status" value="1"/>
</dbReference>
<dbReference type="AlphaFoldDB" id="A0A1S2ME55"/>
<dbReference type="PANTHER" id="PTHR44154:SF1">
    <property type="entry name" value="QUINONE OXIDOREDUCTASE"/>
    <property type="match status" value="1"/>
</dbReference>
<evidence type="ECO:0000313" key="4">
    <source>
        <dbReference type="EMBL" id="QOY36708.1"/>
    </source>
</evidence>